<organism evidence="1 2">
    <name type="scientific">Blastococcus tunisiensis</name>
    <dbReference type="NCBI Taxonomy" id="1798228"/>
    <lineage>
        <taxon>Bacteria</taxon>
        <taxon>Bacillati</taxon>
        <taxon>Actinomycetota</taxon>
        <taxon>Actinomycetes</taxon>
        <taxon>Geodermatophilales</taxon>
        <taxon>Geodermatophilaceae</taxon>
        <taxon>Blastococcus</taxon>
    </lineage>
</organism>
<gene>
    <name evidence="1" type="ORF">SAMN05216574_10785</name>
</gene>
<dbReference type="Pfam" id="PF13289">
    <property type="entry name" value="SIR2_2"/>
    <property type="match status" value="1"/>
</dbReference>
<sequence>MTGHAVMPFANGISAKLAARSRHVCAFLGAGASRACGLPDVAGLQTLVLKGLNPEQRTAFESQLAGRNLEAALSRLRRIAVLLDGGDDTVDGLGAAEARALDLAVCRLVVSALDIANADIDPTLRFAAWAARANYHLPVELFTVNYDLLLESALEALGVPYFDGFVGALRARFRVDLVESAPSDADEWLPAFLVRLWKLHGSVHWAWEGGERAEVVRVGAPVADAQPAAIYPSDAKYDESRRVPFVVLQDRLRRALNHPETLMIISGYSFGDAHLNEVLFDAARRRPRSELIALCFDAIPDELVDRALTTPNLQAVGAQEAVLGGVRADWEAPSEAPADLWRDGRLALGDFRHLASFLARSSPPEGELEARLADLLAKAAEGAHA</sequence>
<keyword evidence="2" id="KW-1185">Reference proteome</keyword>
<dbReference type="OrthoDB" id="9808492at2"/>
<dbReference type="Proteomes" id="UP000198589">
    <property type="component" value="Unassembled WGS sequence"/>
</dbReference>
<dbReference type="Gene3D" id="3.40.50.1220">
    <property type="entry name" value="TPP-binding domain"/>
    <property type="match status" value="1"/>
</dbReference>
<evidence type="ECO:0000313" key="2">
    <source>
        <dbReference type="Proteomes" id="UP000198589"/>
    </source>
</evidence>
<dbReference type="STRING" id="1798228.SAMN05216574_10785"/>
<reference evidence="2" key="1">
    <citation type="submission" date="2016-10" db="EMBL/GenBank/DDBJ databases">
        <authorList>
            <person name="Varghese N."/>
            <person name="Submissions S."/>
        </authorList>
    </citation>
    <scope>NUCLEOTIDE SEQUENCE [LARGE SCALE GENOMIC DNA]</scope>
    <source>
        <strain evidence="2">DSM 46838</strain>
    </source>
</reference>
<name>A0A1I2EKL6_9ACTN</name>
<evidence type="ECO:0000313" key="1">
    <source>
        <dbReference type="EMBL" id="SFE93008.1"/>
    </source>
</evidence>
<dbReference type="EMBL" id="FOND01000007">
    <property type="protein sequence ID" value="SFE93008.1"/>
    <property type="molecule type" value="Genomic_DNA"/>
</dbReference>
<dbReference type="RefSeq" id="WP_092197949.1">
    <property type="nucleotide sequence ID" value="NZ_FOND01000007.1"/>
</dbReference>
<protein>
    <submittedName>
        <fullName evidence="1">SIR2-like domain-containing protein</fullName>
    </submittedName>
</protein>
<dbReference type="SUPFAM" id="SSF52467">
    <property type="entry name" value="DHS-like NAD/FAD-binding domain"/>
    <property type="match status" value="1"/>
</dbReference>
<proteinExistence type="predicted"/>
<accession>A0A1I2EKL6</accession>
<dbReference type="AlphaFoldDB" id="A0A1I2EKL6"/>
<dbReference type="InterPro" id="IPR029035">
    <property type="entry name" value="DHS-like_NAD/FAD-binding_dom"/>
</dbReference>